<dbReference type="EMBL" id="BMYS01000006">
    <property type="protein sequence ID" value="GGW83346.1"/>
    <property type="molecule type" value="Genomic_DNA"/>
</dbReference>
<dbReference type="PANTHER" id="PTHR21660">
    <property type="entry name" value="THIOESTERASE SUPERFAMILY MEMBER-RELATED"/>
    <property type="match status" value="1"/>
</dbReference>
<dbReference type="InterPro" id="IPR003736">
    <property type="entry name" value="PAAI_dom"/>
</dbReference>
<dbReference type="InterPro" id="IPR039298">
    <property type="entry name" value="ACOT13"/>
</dbReference>
<keyword evidence="2" id="KW-0378">Hydrolase</keyword>
<evidence type="ECO:0000259" key="3">
    <source>
        <dbReference type="Pfam" id="PF03061"/>
    </source>
</evidence>
<keyword evidence="5" id="KW-1185">Reference proteome</keyword>
<feature type="domain" description="Thioesterase" evidence="3">
    <location>
        <begin position="53"/>
        <end position="126"/>
    </location>
</feature>
<comment type="caution">
    <text evidence="4">The sequence shown here is derived from an EMBL/GenBank/DDBJ whole genome shotgun (WGS) entry which is preliminary data.</text>
</comment>
<evidence type="ECO:0000256" key="2">
    <source>
        <dbReference type="ARBA" id="ARBA00022801"/>
    </source>
</evidence>
<comment type="similarity">
    <text evidence="1">Belongs to the thioesterase PaaI family.</text>
</comment>
<evidence type="ECO:0000256" key="1">
    <source>
        <dbReference type="ARBA" id="ARBA00008324"/>
    </source>
</evidence>
<reference evidence="4" key="2">
    <citation type="submission" date="2020-09" db="EMBL/GenBank/DDBJ databases">
        <authorList>
            <person name="Sun Q."/>
            <person name="Kim S."/>
        </authorList>
    </citation>
    <scope>NUCLEOTIDE SEQUENCE</scope>
    <source>
        <strain evidence="4">KCTC 23732</strain>
    </source>
</reference>
<sequence length="155" mass="16762">MGHLFDLDLGRTVKDYHFPTFLKHMGIEQVSVRPGHAILTWKFNSLLHANGIGIAHGGALSTLLDVVMGYSAGYANEKITPVVTTSMTAHYIAAAGNVLKVEANVIRQTKHLAFCSAEITNTDGTIVTQAMATFKKLISTHQHNQPLSVPAETLP</sequence>
<name>A0A918JJI8_9BURK</name>
<dbReference type="InterPro" id="IPR006683">
    <property type="entry name" value="Thioestr_dom"/>
</dbReference>
<dbReference type="AlphaFoldDB" id="A0A918JJI8"/>
<reference evidence="4" key="1">
    <citation type="journal article" date="2014" name="Int. J. Syst. Evol. Microbiol.">
        <title>Complete genome sequence of Corynebacterium casei LMG S-19264T (=DSM 44701T), isolated from a smear-ripened cheese.</title>
        <authorList>
            <consortium name="US DOE Joint Genome Institute (JGI-PGF)"/>
            <person name="Walter F."/>
            <person name="Albersmeier A."/>
            <person name="Kalinowski J."/>
            <person name="Ruckert C."/>
        </authorList>
    </citation>
    <scope>NUCLEOTIDE SEQUENCE</scope>
    <source>
        <strain evidence="4">KCTC 23732</strain>
    </source>
</reference>
<dbReference type="RefSeq" id="WP_189384515.1">
    <property type="nucleotide sequence ID" value="NZ_BAABFY010000054.1"/>
</dbReference>
<dbReference type="Gene3D" id="3.10.129.10">
    <property type="entry name" value="Hotdog Thioesterase"/>
    <property type="match status" value="1"/>
</dbReference>
<evidence type="ECO:0000313" key="5">
    <source>
        <dbReference type="Proteomes" id="UP000608345"/>
    </source>
</evidence>
<accession>A0A918JJI8</accession>
<dbReference type="SUPFAM" id="SSF54637">
    <property type="entry name" value="Thioesterase/thiol ester dehydrase-isomerase"/>
    <property type="match status" value="1"/>
</dbReference>
<protein>
    <recommendedName>
        <fullName evidence="3">Thioesterase domain-containing protein</fullName>
    </recommendedName>
</protein>
<dbReference type="GO" id="GO:0047617">
    <property type="term" value="F:fatty acyl-CoA hydrolase activity"/>
    <property type="evidence" value="ECO:0007669"/>
    <property type="project" value="InterPro"/>
</dbReference>
<dbReference type="NCBIfam" id="TIGR00369">
    <property type="entry name" value="unchar_dom_1"/>
    <property type="match status" value="1"/>
</dbReference>
<proteinExistence type="inferred from homology"/>
<gene>
    <name evidence="4" type="ORF">GCM10011450_11620</name>
</gene>
<dbReference type="Pfam" id="PF03061">
    <property type="entry name" value="4HBT"/>
    <property type="match status" value="1"/>
</dbReference>
<dbReference type="InterPro" id="IPR029069">
    <property type="entry name" value="HotDog_dom_sf"/>
</dbReference>
<dbReference type="CDD" id="cd03443">
    <property type="entry name" value="PaaI_thioesterase"/>
    <property type="match status" value="1"/>
</dbReference>
<evidence type="ECO:0000313" key="4">
    <source>
        <dbReference type="EMBL" id="GGW83346.1"/>
    </source>
</evidence>
<dbReference type="Proteomes" id="UP000608345">
    <property type="component" value="Unassembled WGS sequence"/>
</dbReference>
<organism evidence="4 5">
    <name type="scientific">Advenella faeciporci</name>
    <dbReference type="NCBI Taxonomy" id="797535"/>
    <lineage>
        <taxon>Bacteria</taxon>
        <taxon>Pseudomonadati</taxon>
        <taxon>Pseudomonadota</taxon>
        <taxon>Betaproteobacteria</taxon>
        <taxon>Burkholderiales</taxon>
        <taxon>Alcaligenaceae</taxon>
    </lineage>
</organism>
<dbReference type="PANTHER" id="PTHR21660:SF1">
    <property type="entry name" value="ACYL-COENZYME A THIOESTERASE 13"/>
    <property type="match status" value="1"/>
</dbReference>